<dbReference type="Proteomes" id="UP001154282">
    <property type="component" value="Unassembled WGS sequence"/>
</dbReference>
<keyword evidence="2" id="KW-1185">Reference proteome</keyword>
<evidence type="ECO:0000313" key="1">
    <source>
        <dbReference type="EMBL" id="CAI0545311.1"/>
    </source>
</evidence>
<comment type="caution">
    <text evidence="1">The sequence shown here is derived from an EMBL/GenBank/DDBJ whole genome shotgun (WGS) entry which is preliminary data.</text>
</comment>
<sequence>MRKSRNLHFRPPPVPPICPSLHLQTVQFCGVRFLGRVSQPPSRTARSASKWL</sequence>
<reference evidence="1" key="1">
    <citation type="submission" date="2022-08" db="EMBL/GenBank/DDBJ databases">
        <authorList>
            <person name="Gutierrez-Valencia J."/>
        </authorList>
    </citation>
    <scope>NUCLEOTIDE SEQUENCE</scope>
</reference>
<gene>
    <name evidence="1" type="ORF">LITE_LOCUS43535</name>
</gene>
<dbReference type="AlphaFoldDB" id="A0AAV0QK99"/>
<evidence type="ECO:0000313" key="2">
    <source>
        <dbReference type="Proteomes" id="UP001154282"/>
    </source>
</evidence>
<name>A0AAV0QK99_9ROSI</name>
<dbReference type="EMBL" id="CAMGYJ010000009">
    <property type="protein sequence ID" value="CAI0545311.1"/>
    <property type="molecule type" value="Genomic_DNA"/>
</dbReference>
<proteinExistence type="predicted"/>
<protein>
    <submittedName>
        <fullName evidence="1">Uncharacterized protein</fullName>
    </submittedName>
</protein>
<accession>A0AAV0QK99</accession>
<organism evidence="1 2">
    <name type="scientific">Linum tenue</name>
    <dbReference type="NCBI Taxonomy" id="586396"/>
    <lineage>
        <taxon>Eukaryota</taxon>
        <taxon>Viridiplantae</taxon>
        <taxon>Streptophyta</taxon>
        <taxon>Embryophyta</taxon>
        <taxon>Tracheophyta</taxon>
        <taxon>Spermatophyta</taxon>
        <taxon>Magnoliopsida</taxon>
        <taxon>eudicotyledons</taxon>
        <taxon>Gunneridae</taxon>
        <taxon>Pentapetalae</taxon>
        <taxon>rosids</taxon>
        <taxon>fabids</taxon>
        <taxon>Malpighiales</taxon>
        <taxon>Linaceae</taxon>
        <taxon>Linum</taxon>
    </lineage>
</organism>